<dbReference type="Pfam" id="PF05542">
    <property type="entry name" value="DUF760"/>
    <property type="match status" value="1"/>
</dbReference>
<dbReference type="AlphaFoldDB" id="D3ER13"/>
<dbReference type="PANTHER" id="PTHR33598:SF2">
    <property type="entry name" value="MAR-BINDING FILAMENT-LIKE PROTEIN"/>
    <property type="match status" value="1"/>
</dbReference>
<accession>D3ER13</accession>
<dbReference type="OrthoDB" id="461768at2"/>
<dbReference type="KEGG" id="cyu:UCYN_12470"/>
<dbReference type="PATRIC" id="fig|713887.8.peg.1173"/>
<organism evidence="2">
    <name type="scientific">Atelocyanobacterium thalassa (isolate ALOHA)</name>
    <dbReference type="NCBI Taxonomy" id="1453429"/>
    <lineage>
        <taxon>Bacteria</taxon>
        <taxon>Bacillati</taxon>
        <taxon>Cyanobacteriota</taxon>
        <taxon>Cyanophyceae</taxon>
        <taxon>Oscillatoriophycideae</taxon>
        <taxon>Chroococcales</taxon>
        <taxon>Aphanothecaceae</taxon>
        <taxon>Candidatus Atelocyanobacterium</taxon>
        <taxon>Candidatus Atelocyanobacterium thalassae</taxon>
    </lineage>
</organism>
<dbReference type="HOGENOM" id="CLU_141457_0_0_3"/>
<evidence type="ECO:0000313" key="1">
    <source>
        <dbReference type="EMBL" id="ADB95913.1"/>
    </source>
</evidence>
<sequence>MSKELDRSQDFFSSENETGDALWKYVQSLSSETISQLSKPDSIEVFQVMEQNVIGLLGSLPSEHFNVTISTSRDHLGKLLASAMMSGYFLRNAEQRLNLEQSLQAIDNNLQNDNQSHI</sequence>
<dbReference type="Proteomes" id="UP000001405">
    <property type="component" value="Chromosome"/>
</dbReference>
<evidence type="ECO:0008006" key="3">
    <source>
        <dbReference type="Google" id="ProtNLM"/>
    </source>
</evidence>
<dbReference type="RefSeq" id="WP_012954600.1">
    <property type="nucleotide sequence ID" value="NC_013771.1"/>
</dbReference>
<dbReference type="PANTHER" id="PTHR33598">
    <property type="entry name" value="OS02G0833400 PROTEIN"/>
    <property type="match status" value="1"/>
</dbReference>
<gene>
    <name evidence="1" type="ordered locus">UCYN_12470</name>
</gene>
<protein>
    <recommendedName>
        <fullName evidence="3">DUF760 domain-containing protein</fullName>
    </recommendedName>
</protein>
<proteinExistence type="predicted"/>
<reference evidence="1 2" key="1">
    <citation type="journal article" date="2010" name="Nature">
        <title>Metabolic streamlining in an open-ocean nitrogen-fixing cyanobacterium.</title>
        <authorList>
            <person name="Tripp H.J."/>
            <person name="Bench S.R."/>
            <person name="Turk K.A."/>
            <person name="Foster R.A."/>
            <person name="Desany B.A."/>
            <person name="Niazi F."/>
            <person name="Affourtit J.P."/>
            <person name="Zehr J.P."/>
        </authorList>
    </citation>
    <scope>NUCLEOTIDE SEQUENCE [LARGE SCALE GENOMIC DNA]</scope>
    <source>
        <strain evidence="2">ALOHA</strain>
    </source>
</reference>
<dbReference type="STRING" id="1453429.UCYN_12470"/>
<keyword evidence="2" id="KW-1185">Reference proteome</keyword>
<name>D3ER13_ATETH</name>
<dbReference type="EMBL" id="CP001842">
    <property type="protein sequence ID" value="ADB95913.1"/>
    <property type="molecule type" value="Genomic_DNA"/>
</dbReference>
<dbReference type="InterPro" id="IPR008479">
    <property type="entry name" value="DUF760"/>
</dbReference>
<evidence type="ECO:0000313" key="2">
    <source>
        <dbReference type="Proteomes" id="UP000001405"/>
    </source>
</evidence>